<evidence type="ECO:0000313" key="1">
    <source>
        <dbReference type="EMBL" id="EUA93993.1"/>
    </source>
</evidence>
<accession>A0ABN0RA04</accession>
<proteinExistence type="predicted"/>
<comment type="caution">
    <text evidence="1">The sequence shown here is derived from an EMBL/GenBank/DDBJ whole genome shotgun (WGS) entry which is preliminary data.</text>
</comment>
<sequence length="57" mass="6489">MAEPGSYDNYCNRQREHISGLTLDSPVMSKWTEFFDNNDGSFPNSHCRLAIPPRSAK</sequence>
<dbReference type="Proteomes" id="UP000020681">
    <property type="component" value="Unassembled WGS sequence"/>
</dbReference>
<dbReference type="EMBL" id="JAOL01000026">
    <property type="protein sequence ID" value="EUA93993.1"/>
    <property type="molecule type" value="Genomic_DNA"/>
</dbReference>
<gene>
    <name evidence="1" type="ORF">I551_8722</name>
</gene>
<protein>
    <submittedName>
        <fullName evidence="1">Conserved polyketide synthase associated PapA3 domain protein</fullName>
    </submittedName>
</protein>
<keyword evidence="2" id="KW-1185">Reference proteome</keyword>
<evidence type="ECO:0000313" key="2">
    <source>
        <dbReference type="Proteomes" id="UP000020681"/>
    </source>
</evidence>
<organism evidence="1 2">
    <name type="scientific">Mycobacterium ulcerans str. Harvey</name>
    <dbReference type="NCBI Taxonomy" id="1299332"/>
    <lineage>
        <taxon>Bacteria</taxon>
        <taxon>Bacillati</taxon>
        <taxon>Actinomycetota</taxon>
        <taxon>Actinomycetes</taxon>
        <taxon>Mycobacteriales</taxon>
        <taxon>Mycobacteriaceae</taxon>
        <taxon>Mycobacterium</taxon>
        <taxon>Mycobacterium ulcerans group</taxon>
    </lineage>
</organism>
<reference evidence="1 2" key="1">
    <citation type="submission" date="2014-01" db="EMBL/GenBank/DDBJ databases">
        <authorList>
            <person name="Dobos K."/>
            <person name="Lenaerts A."/>
            <person name="Ordway D."/>
            <person name="DeGroote M.A."/>
            <person name="Parker T."/>
            <person name="Sizemore C."/>
            <person name="Tallon L.J."/>
            <person name="Sadzewicz L.K."/>
            <person name="Sengamalay N."/>
            <person name="Fraser C.M."/>
            <person name="Hine E."/>
            <person name="Shefchek K.A."/>
            <person name="Das S.P."/>
            <person name="Tettelin H."/>
        </authorList>
    </citation>
    <scope>NUCLEOTIDE SEQUENCE [LARGE SCALE GENOMIC DNA]</scope>
    <source>
        <strain evidence="1 2">Harvey</strain>
    </source>
</reference>
<name>A0ABN0RA04_MYCUL</name>